<proteinExistence type="predicted"/>
<dbReference type="InterPro" id="IPR019734">
    <property type="entry name" value="TPR_rpt"/>
</dbReference>
<reference evidence="3" key="1">
    <citation type="submission" date="2022-01" db="EMBL/GenBank/DDBJ databases">
        <authorList>
            <person name="Wang Y."/>
        </authorList>
    </citation>
    <scope>NUCLEOTIDE SEQUENCE</scope>
    <source>
        <strain evidence="3">WB101</strain>
    </source>
</reference>
<keyword evidence="1" id="KW-0802">TPR repeat</keyword>
<comment type="caution">
    <text evidence="3">The sequence shown here is derived from an EMBL/GenBank/DDBJ whole genome shotgun (WGS) entry which is preliminary data.</text>
</comment>
<evidence type="ECO:0000256" key="2">
    <source>
        <dbReference type="SAM" id="SignalP"/>
    </source>
</evidence>
<dbReference type="Proteomes" id="UP001165366">
    <property type="component" value="Unassembled WGS sequence"/>
</dbReference>
<dbReference type="RefSeq" id="WP_237852895.1">
    <property type="nucleotide sequence ID" value="NZ_JAKLWS010000005.1"/>
</dbReference>
<dbReference type="PROSITE" id="PS50005">
    <property type="entry name" value="TPR"/>
    <property type="match status" value="1"/>
</dbReference>
<evidence type="ECO:0000313" key="4">
    <source>
        <dbReference type="Proteomes" id="UP001165366"/>
    </source>
</evidence>
<accession>A0ABS9KB41</accession>
<feature type="repeat" description="TPR" evidence="1">
    <location>
        <begin position="159"/>
        <end position="192"/>
    </location>
</feature>
<dbReference type="Pfam" id="PF13432">
    <property type="entry name" value="TPR_16"/>
    <property type="match status" value="1"/>
</dbReference>
<protein>
    <submittedName>
        <fullName evidence="3">Tetratricopeptide repeat protein</fullName>
    </submittedName>
</protein>
<keyword evidence="4" id="KW-1185">Reference proteome</keyword>
<feature type="chain" id="PRO_5045955548" evidence="2">
    <location>
        <begin position="23"/>
        <end position="634"/>
    </location>
</feature>
<name>A0ABS9KB41_9BACT</name>
<reference evidence="3" key="2">
    <citation type="submission" date="2024-05" db="EMBL/GenBank/DDBJ databases">
        <title>Rhodohalobacter halophilus gen. nov., sp. nov., a moderately halophilic member of the family Balneolaceae.</title>
        <authorList>
            <person name="Xia J."/>
        </authorList>
    </citation>
    <scope>NUCLEOTIDE SEQUENCE</scope>
    <source>
        <strain evidence="3">WB101</strain>
    </source>
</reference>
<organism evidence="3 4">
    <name type="scientific">Rhodohalobacter sulfatireducens</name>
    <dbReference type="NCBI Taxonomy" id="2911366"/>
    <lineage>
        <taxon>Bacteria</taxon>
        <taxon>Pseudomonadati</taxon>
        <taxon>Balneolota</taxon>
        <taxon>Balneolia</taxon>
        <taxon>Balneolales</taxon>
        <taxon>Balneolaceae</taxon>
        <taxon>Rhodohalobacter</taxon>
    </lineage>
</organism>
<evidence type="ECO:0000313" key="3">
    <source>
        <dbReference type="EMBL" id="MCG2588051.1"/>
    </source>
</evidence>
<dbReference type="Gene3D" id="1.25.40.10">
    <property type="entry name" value="Tetratricopeptide repeat domain"/>
    <property type="match status" value="3"/>
</dbReference>
<dbReference type="EMBL" id="JAKLWS010000005">
    <property type="protein sequence ID" value="MCG2588051.1"/>
    <property type="molecule type" value="Genomic_DNA"/>
</dbReference>
<dbReference type="SUPFAM" id="SSF48452">
    <property type="entry name" value="TPR-like"/>
    <property type="match status" value="1"/>
</dbReference>
<dbReference type="InterPro" id="IPR011990">
    <property type="entry name" value="TPR-like_helical_dom_sf"/>
</dbReference>
<sequence>MKTKLFFLLLSFVLLFPFTSYGQTEDYQTANQLIQQQRYEEALPIIRSLYEQNPRSFVYFDRYTRCLINLKQFDEAEEVARNQAQNSRFQLQASTKLAEILHLKGEREKALETWNQIIERNRGSQQAYYATGNSMTSRQEFDAAVELYNEAREDLNNDSLFLNELANTYLQAGRFEESVEEYFRLIVQSPDQMSLVQQRFLRMRDDKLYEIAAFELEDQLLQLDTEHQSYSPLYQLLIWLLLETDEHQRAFVFARQYENQTEYSIYSLFSLGNQLLSARNFELATQAFQYYTDSTESSLRFRAKESLAAAYREWGEYLKQNNIETSSRQDEKFSRSYEVNQQLLDATPNYENAPEIYSNLIDLSVDFYKDIDKAETWYNHMQRRIAAGENPYLYYAEGRIALFRKDFVTARQALTRADKQSDESELSEKTRYYLSLSDFFAGDFDFAEIQLKTLERRNTSYYANDAIKLRMWIKNGLRADSTGSLLETIGNSLYSIHIGNYNEALRQLEPILAQTNHSFSDDLILELSKELPDQYNRLKLQLVDRAIQSQPYSPLKERLLWDQVTLIEYFMKNIDLPPPPPNMYTYSFLDSNVNMEFTEQNLVDLYEEILIEFPNGFYAPFVREKLENMETAST</sequence>
<gene>
    <name evidence="3" type="ORF">L6773_05710</name>
</gene>
<feature type="signal peptide" evidence="2">
    <location>
        <begin position="1"/>
        <end position="22"/>
    </location>
</feature>
<evidence type="ECO:0000256" key="1">
    <source>
        <dbReference type="PROSITE-ProRule" id="PRU00339"/>
    </source>
</evidence>
<dbReference type="SMART" id="SM00028">
    <property type="entry name" value="TPR"/>
    <property type="match status" value="2"/>
</dbReference>
<keyword evidence="2" id="KW-0732">Signal</keyword>